<dbReference type="OrthoDB" id="2591664at2"/>
<sequence length="194" mass="22678">MKHSLLFVFIGIISFSLVVCNSSDQIKPLKEETADFDLTVATEIVKSKEKLIVDLSLKEKITQTEFQQLQNTLEEQFGQHARTILSIFIPYDVDNEMPSEILLTEETFYPTVFHKEVEVTKAVIHKSYYENEIFNETSLRITQDYVGKDENLLDWQREYIYTKNTDDEWELYSFSGVLNFAGEPYNAEYLPLEC</sequence>
<proteinExistence type="predicted"/>
<name>A0A1S2LS48_9BACI</name>
<gene>
    <name evidence="1" type="ORF">BKP35_04995</name>
</gene>
<dbReference type="Proteomes" id="UP000180098">
    <property type="component" value="Unassembled WGS sequence"/>
</dbReference>
<dbReference type="EMBL" id="MLQQ01000002">
    <property type="protein sequence ID" value="OIJ15206.1"/>
    <property type="molecule type" value="Genomic_DNA"/>
</dbReference>
<comment type="caution">
    <text evidence="1">The sequence shown here is derived from an EMBL/GenBank/DDBJ whole genome shotgun (WGS) entry which is preliminary data.</text>
</comment>
<accession>A0A1S2LS48</accession>
<dbReference type="RefSeq" id="WP_071312310.1">
    <property type="nucleotide sequence ID" value="NZ_MLQQ01000002.1"/>
</dbReference>
<evidence type="ECO:0000313" key="2">
    <source>
        <dbReference type="Proteomes" id="UP000180098"/>
    </source>
</evidence>
<organism evidence="1 2">
    <name type="scientific">Anaerobacillus arseniciselenatis</name>
    <dbReference type="NCBI Taxonomy" id="85682"/>
    <lineage>
        <taxon>Bacteria</taxon>
        <taxon>Bacillati</taxon>
        <taxon>Bacillota</taxon>
        <taxon>Bacilli</taxon>
        <taxon>Bacillales</taxon>
        <taxon>Bacillaceae</taxon>
        <taxon>Anaerobacillus</taxon>
    </lineage>
</organism>
<reference evidence="1 2" key="1">
    <citation type="submission" date="2016-10" db="EMBL/GenBank/DDBJ databases">
        <title>Draft genome sequences of four alkaliphilic bacteria belonging to the Anaerobacillus genus.</title>
        <authorList>
            <person name="Bassil N.M."/>
            <person name="Lloyd J.R."/>
        </authorList>
    </citation>
    <scope>NUCLEOTIDE SEQUENCE [LARGE SCALE GENOMIC DNA]</scope>
    <source>
        <strain evidence="1 2">DSM 15340</strain>
    </source>
</reference>
<protein>
    <submittedName>
        <fullName evidence="1">Uncharacterized protein</fullName>
    </submittedName>
</protein>
<keyword evidence="2" id="KW-1185">Reference proteome</keyword>
<dbReference type="AlphaFoldDB" id="A0A1S2LS48"/>
<evidence type="ECO:0000313" key="1">
    <source>
        <dbReference type="EMBL" id="OIJ15206.1"/>
    </source>
</evidence>